<keyword evidence="3" id="KW-1185">Reference proteome</keyword>
<dbReference type="Gene3D" id="3.30.70.1060">
    <property type="entry name" value="Dimeric alpha+beta barrel"/>
    <property type="match status" value="1"/>
</dbReference>
<dbReference type="Proteomes" id="UP000245699">
    <property type="component" value="Unassembled WGS sequence"/>
</dbReference>
<proteinExistence type="predicted"/>
<protein>
    <recommendedName>
        <fullName evidence="1">YCII-related domain-containing protein</fullName>
    </recommendedName>
</protein>
<dbReference type="PANTHER" id="PTHR33606:SF3">
    <property type="entry name" value="PROTEIN YCII"/>
    <property type="match status" value="1"/>
</dbReference>
<dbReference type="InterPro" id="IPR005545">
    <property type="entry name" value="YCII"/>
</dbReference>
<dbReference type="SUPFAM" id="SSF54909">
    <property type="entry name" value="Dimeric alpha+beta barrel"/>
    <property type="match status" value="1"/>
</dbReference>
<evidence type="ECO:0000313" key="2">
    <source>
        <dbReference type="EMBL" id="PVU92772.1"/>
    </source>
</evidence>
<feature type="domain" description="YCII-related" evidence="1">
    <location>
        <begin position="8"/>
        <end position="90"/>
    </location>
</feature>
<dbReference type="InterPro" id="IPR011008">
    <property type="entry name" value="Dimeric_a/b-barrel"/>
</dbReference>
<evidence type="ECO:0000313" key="3">
    <source>
        <dbReference type="Proteomes" id="UP000245699"/>
    </source>
</evidence>
<dbReference type="PANTHER" id="PTHR33606">
    <property type="entry name" value="PROTEIN YCII"/>
    <property type="match status" value="1"/>
</dbReference>
<gene>
    <name evidence="2" type="ORF">BB559_003590</name>
</gene>
<dbReference type="OrthoDB" id="5519740at2759"/>
<reference evidence="2 3" key="1">
    <citation type="journal article" date="2018" name="MBio">
        <title>Comparative Genomics Reveals the Core Gene Toolbox for the Fungus-Insect Symbiosis.</title>
        <authorList>
            <person name="Wang Y."/>
            <person name="Stata M."/>
            <person name="Wang W."/>
            <person name="Stajich J.E."/>
            <person name="White M.M."/>
            <person name="Moncalvo J.M."/>
        </authorList>
    </citation>
    <scope>NUCLEOTIDE SEQUENCE [LARGE SCALE GENOMIC DNA]</scope>
    <source>
        <strain evidence="2 3">AUS-77-4</strain>
    </source>
</reference>
<dbReference type="AlphaFoldDB" id="A0A2T9YKA1"/>
<dbReference type="InterPro" id="IPR051807">
    <property type="entry name" value="Sec-metab_biosynth-assoc"/>
</dbReference>
<organism evidence="2 3">
    <name type="scientific">Furculomyces boomerangus</name>
    <dbReference type="NCBI Taxonomy" id="61424"/>
    <lineage>
        <taxon>Eukaryota</taxon>
        <taxon>Fungi</taxon>
        <taxon>Fungi incertae sedis</taxon>
        <taxon>Zoopagomycota</taxon>
        <taxon>Kickxellomycotina</taxon>
        <taxon>Harpellomycetes</taxon>
        <taxon>Harpellales</taxon>
        <taxon>Harpellaceae</taxon>
        <taxon>Furculomyces</taxon>
    </lineage>
</organism>
<name>A0A2T9YKA1_9FUNG</name>
<sequence length="103" mass="11930">MGEKTKKMFIAFIRDYTDSECLSRRMASLKPHLADVKKLMKSKVFHSGSVMLNDEGKLCGSIIYLNADSEQEVREIIEKDMFYKNNVWDKDSIIIQKVAIPRL</sequence>
<dbReference type="Pfam" id="PF03795">
    <property type="entry name" value="YCII"/>
    <property type="match status" value="1"/>
</dbReference>
<dbReference type="EMBL" id="MBFT01000347">
    <property type="protein sequence ID" value="PVU92772.1"/>
    <property type="molecule type" value="Genomic_DNA"/>
</dbReference>
<accession>A0A2T9YKA1</accession>
<comment type="caution">
    <text evidence="2">The sequence shown here is derived from an EMBL/GenBank/DDBJ whole genome shotgun (WGS) entry which is preliminary data.</text>
</comment>
<evidence type="ECO:0000259" key="1">
    <source>
        <dbReference type="Pfam" id="PF03795"/>
    </source>
</evidence>